<keyword evidence="2" id="KW-1185">Reference proteome</keyword>
<evidence type="ECO:0000313" key="1">
    <source>
        <dbReference type="EMBL" id="KAH7148944.1"/>
    </source>
</evidence>
<gene>
    <name evidence="1" type="ORF">EDB81DRAFT_793868</name>
</gene>
<organism evidence="1 2">
    <name type="scientific">Dactylonectria macrodidyma</name>
    <dbReference type="NCBI Taxonomy" id="307937"/>
    <lineage>
        <taxon>Eukaryota</taxon>
        <taxon>Fungi</taxon>
        <taxon>Dikarya</taxon>
        <taxon>Ascomycota</taxon>
        <taxon>Pezizomycotina</taxon>
        <taxon>Sordariomycetes</taxon>
        <taxon>Hypocreomycetidae</taxon>
        <taxon>Hypocreales</taxon>
        <taxon>Nectriaceae</taxon>
        <taxon>Dactylonectria</taxon>
    </lineage>
</organism>
<proteinExistence type="predicted"/>
<accession>A0A9P9EZR0</accession>
<dbReference type="AlphaFoldDB" id="A0A9P9EZR0"/>
<evidence type="ECO:0000313" key="2">
    <source>
        <dbReference type="Proteomes" id="UP000738349"/>
    </source>
</evidence>
<dbReference type="EMBL" id="JAGMUV010000007">
    <property type="protein sequence ID" value="KAH7148944.1"/>
    <property type="molecule type" value="Genomic_DNA"/>
</dbReference>
<reference evidence="1" key="1">
    <citation type="journal article" date="2021" name="Nat. Commun.">
        <title>Genetic determinants of endophytism in the Arabidopsis root mycobiome.</title>
        <authorList>
            <person name="Mesny F."/>
            <person name="Miyauchi S."/>
            <person name="Thiergart T."/>
            <person name="Pickel B."/>
            <person name="Atanasova L."/>
            <person name="Karlsson M."/>
            <person name="Huettel B."/>
            <person name="Barry K.W."/>
            <person name="Haridas S."/>
            <person name="Chen C."/>
            <person name="Bauer D."/>
            <person name="Andreopoulos W."/>
            <person name="Pangilinan J."/>
            <person name="LaButti K."/>
            <person name="Riley R."/>
            <person name="Lipzen A."/>
            <person name="Clum A."/>
            <person name="Drula E."/>
            <person name="Henrissat B."/>
            <person name="Kohler A."/>
            <person name="Grigoriev I.V."/>
            <person name="Martin F.M."/>
            <person name="Hacquard S."/>
        </authorList>
    </citation>
    <scope>NUCLEOTIDE SEQUENCE</scope>
    <source>
        <strain evidence="1">MPI-CAGE-AT-0147</strain>
    </source>
</reference>
<sequence>MLHFMGWLAGQVTGTAAARKASELRKNYGPPHGCPWSGGLEEAGGRSSELHQVLERSSITALVRLAWLLASTNIFPFCPRVTDCGLAAVDAAIRPA</sequence>
<protein>
    <submittedName>
        <fullName evidence="1">Uncharacterized protein</fullName>
    </submittedName>
</protein>
<dbReference type="Proteomes" id="UP000738349">
    <property type="component" value="Unassembled WGS sequence"/>
</dbReference>
<name>A0A9P9EZR0_9HYPO</name>
<comment type="caution">
    <text evidence="1">The sequence shown here is derived from an EMBL/GenBank/DDBJ whole genome shotgun (WGS) entry which is preliminary data.</text>
</comment>